<feature type="non-terminal residue" evidence="1">
    <location>
        <position position="1"/>
    </location>
</feature>
<evidence type="ECO:0000313" key="2">
    <source>
        <dbReference type="Proteomes" id="UP000499080"/>
    </source>
</evidence>
<keyword evidence="2" id="KW-1185">Reference proteome</keyword>
<protein>
    <submittedName>
        <fullName evidence="1">Uncharacterized protein</fullName>
    </submittedName>
</protein>
<dbReference type="EMBL" id="BGPR01021307">
    <property type="protein sequence ID" value="GBN86476.1"/>
    <property type="molecule type" value="Genomic_DNA"/>
</dbReference>
<sequence length="222" mass="25141">KASPFQDFVIPALDQETYGEFLHFGPGLGVSTLERFSCTEDNSWKASPFQVFVIPALEQERYGEFLPWGPGLGVFTLERFFYTEEESRVSFQSTKKESEGGLEQKISPFPTKETRAMPKIKVAAANPKLERGPKKETDAKPKLPRSLACILDSQNINYDRNFGPRRTTEVSEICSEESSEPCEEEHIVTSMESRFPAMRVLWLGREFYKVKHGVTSSTVMAP</sequence>
<gene>
    <name evidence="1" type="ORF">AVEN_182861_1</name>
</gene>
<dbReference type="AlphaFoldDB" id="A0A4Y2SFX5"/>
<name>A0A4Y2SFX5_ARAVE</name>
<reference evidence="1 2" key="1">
    <citation type="journal article" date="2019" name="Sci. Rep.">
        <title>Orb-weaving spider Araneus ventricosus genome elucidates the spidroin gene catalogue.</title>
        <authorList>
            <person name="Kono N."/>
            <person name="Nakamura H."/>
            <person name="Ohtoshi R."/>
            <person name="Moran D.A.P."/>
            <person name="Shinohara A."/>
            <person name="Yoshida Y."/>
            <person name="Fujiwara M."/>
            <person name="Mori M."/>
            <person name="Tomita M."/>
            <person name="Arakawa K."/>
        </authorList>
    </citation>
    <scope>NUCLEOTIDE SEQUENCE [LARGE SCALE GENOMIC DNA]</scope>
</reference>
<organism evidence="1 2">
    <name type="scientific">Araneus ventricosus</name>
    <name type="common">Orbweaver spider</name>
    <name type="synonym">Epeira ventricosa</name>
    <dbReference type="NCBI Taxonomy" id="182803"/>
    <lineage>
        <taxon>Eukaryota</taxon>
        <taxon>Metazoa</taxon>
        <taxon>Ecdysozoa</taxon>
        <taxon>Arthropoda</taxon>
        <taxon>Chelicerata</taxon>
        <taxon>Arachnida</taxon>
        <taxon>Araneae</taxon>
        <taxon>Araneomorphae</taxon>
        <taxon>Entelegynae</taxon>
        <taxon>Araneoidea</taxon>
        <taxon>Araneidae</taxon>
        <taxon>Araneus</taxon>
    </lineage>
</organism>
<proteinExistence type="predicted"/>
<dbReference type="Proteomes" id="UP000499080">
    <property type="component" value="Unassembled WGS sequence"/>
</dbReference>
<comment type="caution">
    <text evidence="1">The sequence shown here is derived from an EMBL/GenBank/DDBJ whole genome shotgun (WGS) entry which is preliminary data.</text>
</comment>
<evidence type="ECO:0000313" key="1">
    <source>
        <dbReference type="EMBL" id="GBN86476.1"/>
    </source>
</evidence>
<accession>A0A4Y2SFX5</accession>